<dbReference type="AlphaFoldDB" id="A0AAV1DC10"/>
<dbReference type="SMART" id="SM00451">
    <property type="entry name" value="ZnF_U1"/>
    <property type="match status" value="1"/>
</dbReference>
<dbReference type="InterPro" id="IPR013085">
    <property type="entry name" value="U1-CZ_Znf_C2H2"/>
</dbReference>
<dbReference type="PANTHER" id="PTHR13173:SF10">
    <property type="entry name" value="WW DOMAIN-BINDING PROTEIN 4"/>
    <property type="match status" value="1"/>
</dbReference>
<dbReference type="Gene3D" id="3.30.160.60">
    <property type="entry name" value="Classic Zinc Finger"/>
    <property type="match status" value="1"/>
</dbReference>
<dbReference type="SUPFAM" id="SSF57667">
    <property type="entry name" value="beta-beta-alpha zinc fingers"/>
    <property type="match status" value="1"/>
</dbReference>
<evidence type="ECO:0000256" key="6">
    <source>
        <dbReference type="SAM" id="MobiDB-lite"/>
    </source>
</evidence>
<sequence>MTEFWVSQGNKWCDFCKIFISSNPASIRNHELGQRHKDAVAQRLNKMREDKVAKDKEEKQAARALEQIEAKAKRSYQKDMASFQQARNSNLEALVSQEDGEGATGGFSGEWELDSSTGYYYNKSGGCYYDANSGFYYTEALGKWVTQEEALASIRQSSGSIQKKLVLSKPSSAVFGSSASGGKSVASSQSAPAPGPVVSGTLNPMRNVKGAPSKLAVNKRKRQNDKPKVVSAEEAAALKAREAARKRVEEREKSLLGLYKH</sequence>
<feature type="compositionally biased region" description="Basic and acidic residues" evidence="6">
    <location>
        <begin position="239"/>
        <end position="254"/>
    </location>
</feature>
<dbReference type="InterPro" id="IPR041591">
    <property type="entry name" value="OCRE"/>
</dbReference>
<dbReference type="Pfam" id="PF17780">
    <property type="entry name" value="OCRE"/>
    <property type="match status" value="1"/>
</dbReference>
<dbReference type="GO" id="GO:0071011">
    <property type="term" value="C:precatalytic spliceosome"/>
    <property type="evidence" value="ECO:0007669"/>
    <property type="project" value="TreeGrafter"/>
</dbReference>
<feature type="compositionally biased region" description="Low complexity" evidence="6">
    <location>
        <begin position="229"/>
        <end position="238"/>
    </location>
</feature>
<feature type="compositionally biased region" description="Low complexity" evidence="6">
    <location>
        <begin position="178"/>
        <end position="191"/>
    </location>
</feature>
<evidence type="ECO:0000256" key="2">
    <source>
        <dbReference type="ARBA" id="ARBA00022723"/>
    </source>
</evidence>
<dbReference type="Pfam" id="PF06220">
    <property type="entry name" value="zf-U1"/>
    <property type="match status" value="1"/>
</dbReference>
<dbReference type="Proteomes" id="UP001161247">
    <property type="component" value="Chromosome 4"/>
</dbReference>
<evidence type="ECO:0000313" key="8">
    <source>
        <dbReference type="EMBL" id="CAI9104372.1"/>
    </source>
</evidence>
<keyword evidence="9" id="KW-1185">Reference proteome</keyword>
<evidence type="ECO:0000256" key="3">
    <source>
        <dbReference type="ARBA" id="ARBA00022771"/>
    </source>
</evidence>
<dbReference type="GO" id="GO:0003723">
    <property type="term" value="F:RNA binding"/>
    <property type="evidence" value="ECO:0007669"/>
    <property type="project" value="TreeGrafter"/>
</dbReference>
<dbReference type="InterPro" id="IPR036236">
    <property type="entry name" value="Znf_C2H2_sf"/>
</dbReference>
<evidence type="ECO:0000256" key="1">
    <source>
        <dbReference type="ARBA" id="ARBA00004123"/>
    </source>
</evidence>
<evidence type="ECO:0000256" key="4">
    <source>
        <dbReference type="ARBA" id="ARBA00022833"/>
    </source>
</evidence>
<organism evidence="8 9">
    <name type="scientific">Oldenlandia corymbosa var. corymbosa</name>
    <dbReference type="NCBI Taxonomy" id="529605"/>
    <lineage>
        <taxon>Eukaryota</taxon>
        <taxon>Viridiplantae</taxon>
        <taxon>Streptophyta</taxon>
        <taxon>Embryophyta</taxon>
        <taxon>Tracheophyta</taxon>
        <taxon>Spermatophyta</taxon>
        <taxon>Magnoliopsida</taxon>
        <taxon>eudicotyledons</taxon>
        <taxon>Gunneridae</taxon>
        <taxon>Pentapetalae</taxon>
        <taxon>asterids</taxon>
        <taxon>lamiids</taxon>
        <taxon>Gentianales</taxon>
        <taxon>Rubiaceae</taxon>
        <taxon>Rubioideae</taxon>
        <taxon>Spermacoceae</taxon>
        <taxon>Hedyotis-Oldenlandia complex</taxon>
        <taxon>Oldenlandia</taxon>
    </lineage>
</organism>
<dbReference type="GO" id="GO:0000398">
    <property type="term" value="P:mRNA splicing, via spliceosome"/>
    <property type="evidence" value="ECO:0007669"/>
    <property type="project" value="InterPro"/>
</dbReference>
<name>A0AAV1DC10_OLDCO</name>
<keyword evidence="2" id="KW-0479">Metal-binding</keyword>
<dbReference type="PANTHER" id="PTHR13173">
    <property type="entry name" value="WW DOMAIN BINDING PROTEIN 4"/>
    <property type="match status" value="1"/>
</dbReference>
<accession>A0AAV1DC10</accession>
<dbReference type="InterPro" id="IPR000690">
    <property type="entry name" value="Matrin/U1-C_Znf_C2H2"/>
</dbReference>
<dbReference type="PROSITE" id="PS50171">
    <property type="entry name" value="ZF_MATRIN"/>
    <property type="match status" value="1"/>
</dbReference>
<keyword evidence="5" id="KW-0539">Nucleus</keyword>
<comment type="subcellular location">
    <subcellularLocation>
        <location evidence="1">Nucleus</location>
    </subcellularLocation>
</comment>
<dbReference type="EMBL" id="OX459121">
    <property type="protein sequence ID" value="CAI9104372.1"/>
    <property type="molecule type" value="Genomic_DNA"/>
</dbReference>
<proteinExistence type="predicted"/>
<dbReference type="GO" id="GO:0008270">
    <property type="term" value="F:zinc ion binding"/>
    <property type="evidence" value="ECO:0007669"/>
    <property type="project" value="UniProtKB-KW"/>
</dbReference>
<dbReference type="InterPro" id="IPR040023">
    <property type="entry name" value="WBP4"/>
</dbReference>
<evidence type="ECO:0000313" key="9">
    <source>
        <dbReference type="Proteomes" id="UP001161247"/>
    </source>
</evidence>
<feature type="domain" description="Matrin-type" evidence="7">
    <location>
        <begin position="11"/>
        <end position="42"/>
    </location>
</feature>
<reference evidence="8" key="1">
    <citation type="submission" date="2023-03" db="EMBL/GenBank/DDBJ databases">
        <authorList>
            <person name="Julca I."/>
        </authorList>
    </citation>
    <scope>NUCLEOTIDE SEQUENCE</scope>
</reference>
<dbReference type="InterPro" id="IPR003604">
    <property type="entry name" value="Matrin/U1-like-C_Znf_C2H2"/>
</dbReference>
<protein>
    <submittedName>
        <fullName evidence="8">OLC1v1003031C1</fullName>
    </submittedName>
</protein>
<evidence type="ECO:0000259" key="7">
    <source>
        <dbReference type="PROSITE" id="PS50171"/>
    </source>
</evidence>
<evidence type="ECO:0000256" key="5">
    <source>
        <dbReference type="ARBA" id="ARBA00023242"/>
    </source>
</evidence>
<keyword evidence="4" id="KW-0862">Zinc</keyword>
<gene>
    <name evidence="8" type="ORF">OLC1_LOCUS13310</name>
</gene>
<feature type="region of interest" description="Disordered" evidence="6">
    <location>
        <begin position="178"/>
        <end position="261"/>
    </location>
</feature>
<keyword evidence="3" id="KW-0863">Zinc-finger</keyword>